<reference evidence="2 3" key="1">
    <citation type="journal article" date="2018" name="Nat. Ecol. Evol.">
        <title>Shark genomes provide insights into elasmobranch evolution and the origin of vertebrates.</title>
        <authorList>
            <person name="Hara Y"/>
            <person name="Yamaguchi K"/>
            <person name="Onimaru K"/>
            <person name="Kadota M"/>
            <person name="Koyanagi M"/>
            <person name="Keeley SD"/>
            <person name="Tatsumi K"/>
            <person name="Tanaka K"/>
            <person name="Motone F"/>
            <person name="Kageyama Y"/>
            <person name="Nozu R"/>
            <person name="Adachi N"/>
            <person name="Nishimura O"/>
            <person name="Nakagawa R"/>
            <person name="Tanegashima C"/>
            <person name="Kiyatake I"/>
            <person name="Matsumoto R"/>
            <person name="Murakumo K"/>
            <person name="Nishida K"/>
            <person name="Terakita A"/>
            <person name="Kuratani S"/>
            <person name="Sato K"/>
            <person name="Hyodo S Kuraku.S."/>
        </authorList>
    </citation>
    <scope>NUCLEOTIDE SEQUENCE [LARGE SCALE GENOMIC DNA]</scope>
</reference>
<name>A0A401ST12_CHIPU</name>
<evidence type="ECO:0000313" key="2">
    <source>
        <dbReference type="EMBL" id="GCC33530.1"/>
    </source>
</evidence>
<dbReference type="GO" id="GO:0000166">
    <property type="term" value="F:nucleotide binding"/>
    <property type="evidence" value="ECO:0007669"/>
    <property type="project" value="InterPro"/>
</dbReference>
<dbReference type="OrthoDB" id="9994138at2759"/>
<evidence type="ECO:0000313" key="3">
    <source>
        <dbReference type="Proteomes" id="UP000287033"/>
    </source>
</evidence>
<organism evidence="2 3">
    <name type="scientific">Chiloscyllium punctatum</name>
    <name type="common">Brownbanded bambooshark</name>
    <name type="synonym">Hemiscyllium punctatum</name>
    <dbReference type="NCBI Taxonomy" id="137246"/>
    <lineage>
        <taxon>Eukaryota</taxon>
        <taxon>Metazoa</taxon>
        <taxon>Chordata</taxon>
        <taxon>Craniata</taxon>
        <taxon>Vertebrata</taxon>
        <taxon>Chondrichthyes</taxon>
        <taxon>Elasmobranchii</taxon>
        <taxon>Galeomorphii</taxon>
        <taxon>Galeoidea</taxon>
        <taxon>Orectolobiformes</taxon>
        <taxon>Hemiscylliidae</taxon>
        <taxon>Chiloscyllium</taxon>
    </lineage>
</organism>
<dbReference type="AlphaFoldDB" id="A0A401ST12"/>
<protein>
    <submittedName>
        <fullName evidence="2">Uncharacterized protein</fullName>
    </submittedName>
</protein>
<proteinExistence type="predicted"/>
<comment type="caution">
    <text evidence="2">The sequence shown here is derived from an EMBL/GenBank/DDBJ whole genome shotgun (WGS) entry which is preliminary data.</text>
</comment>
<dbReference type="PANTHER" id="PTHR31367">
    <property type="entry name" value="CYTOSOLIC 5'-NUCLEOTIDASE 1 FAMILY MEMBER"/>
    <property type="match status" value="1"/>
</dbReference>
<feature type="region of interest" description="Disordered" evidence="1">
    <location>
        <begin position="21"/>
        <end position="52"/>
    </location>
</feature>
<dbReference type="Proteomes" id="UP000287033">
    <property type="component" value="Unassembled WGS sequence"/>
</dbReference>
<dbReference type="GO" id="GO:0005829">
    <property type="term" value="C:cytosol"/>
    <property type="evidence" value="ECO:0007669"/>
    <property type="project" value="TreeGrafter"/>
</dbReference>
<gene>
    <name evidence="2" type="ORF">chiPu_0012000</name>
</gene>
<dbReference type="EMBL" id="BEZZ01000525">
    <property type="protein sequence ID" value="GCC33530.1"/>
    <property type="molecule type" value="Genomic_DNA"/>
</dbReference>
<dbReference type="GO" id="GO:0000287">
    <property type="term" value="F:magnesium ion binding"/>
    <property type="evidence" value="ECO:0007669"/>
    <property type="project" value="InterPro"/>
</dbReference>
<dbReference type="GO" id="GO:0009117">
    <property type="term" value="P:nucleotide metabolic process"/>
    <property type="evidence" value="ECO:0007669"/>
    <property type="project" value="InterPro"/>
</dbReference>
<dbReference type="InterPro" id="IPR010394">
    <property type="entry name" value="5-nucleotidase"/>
</dbReference>
<accession>A0A401ST12</accession>
<dbReference type="GO" id="GO:0046085">
    <property type="term" value="P:adenosine metabolic process"/>
    <property type="evidence" value="ECO:0007669"/>
    <property type="project" value="TreeGrafter"/>
</dbReference>
<keyword evidence="3" id="KW-1185">Reference proteome</keyword>
<dbReference type="Pfam" id="PF06189">
    <property type="entry name" value="5-nucleotidase"/>
    <property type="match status" value="1"/>
</dbReference>
<sequence length="114" mass="12652">MSDTGLYLLDEMDLCVVPVPERASSTKKSRGPSNKISPVVERDRTQLPVPLESKSQQAITIAVSSRTLFNMSDERAIYESDGLESYVKYQLDHEHEPLKKGLAFALMKVGPGDL</sequence>
<dbReference type="STRING" id="137246.A0A401ST12"/>
<evidence type="ECO:0000256" key="1">
    <source>
        <dbReference type="SAM" id="MobiDB-lite"/>
    </source>
</evidence>
<dbReference type="PANTHER" id="PTHR31367:SF5">
    <property type="entry name" value="CYTOSOLIC 5'-NUCLEOTIDASE 1A"/>
    <property type="match status" value="1"/>
</dbReference>
<dbReference type="GO" id="GO:0008253">
    <property type="term" value="F:5'-nucleotidase activity"/>
    <property type="evidence" value="ECO:0007669"/>
    <property type="project" value="InterPro"/>
</dbReference>